<reference evidence="11" key="1">
    <citation type="submission" date="2016-10" db="EMBL/GenBank/DDBJ databases">
        <authorList>
            <person name="Varghese N."/>
            <person name="Submissions S."/>
        </authorList>
    </citation>
    <scope>NUCLEOTIDE SEQUENCE [LARGE SCALE GENOMIC DNA]</scope>
    <source>
        <strain evidence="11">930I</strain>
    </source>
</reference>
<dbReference type="OrthoDB" id="7348512at2"/>
<dbReference type="STRING" id="83401.SAMN05421742_11415"/>
<comment type="subcellular location">
    <subcellularLocation>
        <location evidence="1">Cell membrane</location>
        <topology evidence="1">Single-pass membrane protein</topology>
    </subcellularLocation>
</comment>
<name>A0A1G8FGS6_9PROT</name>
<dbReference type="Proteomes" id="UP000217076">
    <property type="component" value="Unassembled WGS sequence"/>
</dbReference>
<keyword evidence="5 8" id="KW-1133">Transmembrane helix</keyword>
<evidence type="ECO:0000313" key="11">
    <source>
        <dbReference type="Proteomes" id="UP000217076"/>
    </source>
</evidence>
<dbReference type="PROSITE" id="PS51123">
    <property type="entry name" value="OMPA_2"/>
    <property type="match status" value="1"/>
</dbReference>
<organism evidence="10 11">
    <name type="scientific">Roseospirillum parvum</name>
    <dbReference type="NCBI Taxonomy" id="83401"/>
    <lineage>
        <taxon>Bacteria</taxon>
        <taxon>Pseudomonadati</taxon>
        <taxon>Pseudomonadota</taxon>
        <taxon>Alphaproteobacteria</taxon>
        <taxon>Rhodospirillales</taxon>
        <taxon>Rhodospirillaceae</taxon>
        <taxon>Roseospirillum</taxon>
    </lineage>
</organism>
<dbReference type="EMBL" id="FNCV01000014">
    <property type="protein sequence ID" value="SDH81337.1"/>
    <property type="molecule type" value="Genomic_DNA"/>
</dbReference>
<evidence type="ECO:0000259" key="9">
    <source>
        <dbReference type="PROSITE" id="PS51123"/>
    </source>
</evidence>
<protein>
    <submittedName>
        <fullName evidence="10">Chemotaxis protein MotB</fullName>
    </submittedName>
</protein>
<keyword evidence="4 8" id="KW-0812">Transmembrane</keyword>
<evidence type="ECO:0000313" key="10">
    <source>
        <dbReference type="EMBL" id="SDH81337.1"/>
    </source>
</evidence>
<keyword evidence="11" id="KW-1185">Reference proteome</keyword>
<dbReference type="InterPro" id="IPR050330">
    <property type="entry name" value="Bact_OuterMem_StrucFunc"/>
</dbReference>
<dbReference type="RefSeq" id="WP_092621602.1">
    <property type="nucleotide sequence ID" value="NZ_FNCV01000014.1"/>
</dbReference>
<evidence type="ECO:0000256" key="6">
    <source>
        <dbReference type="ARBA" id="ARBA00023136"/>
    </source>
</evidence>
<evidence type="ECO:0000256" key="7">
    <source>
        <dbReference type="PROSITE-ProRule" id="PRU00473"/>
    </source>
</evidence>
<evidence type="ECO:0000256" key="4">
    <source>
        <dbReference type="ARBA" id="ARBA00022692"/>
    </source>
</evidence>
<dbReference type="InterPro" id="IPR036737">
    <property type="entry name" value="OmpA-like_sf"/>
</dbReference>
<evidence type="ECO:0000256" key="2">
    <source>
        <dbReference type="ARBA" id="ARBA00008914"/>
    </source>
</evidence>
<dbReference type="PANTHER" id="PTHR30329:SF21">
    <property type="entry name" value="LIPOPROTEIN YIAD-RELATED"/>
    <property type="match status" value="1"/>
</dbReference>
<dbReference type="AlphaFoldDB" id="A0A1G8FGS6"/>
<evidence type="ECO:0000256" key="1">
    <source>
        <dbReference type="ARBA" id="ARBA00004162"/>
    </source>
</evidence>
<dbReference type="GO" id="GO:0005886">
    <property type="term" value="C:plasma membrane"/>
    <property type="evidence" value="ECO:0007669"/>
    <property type="project" value="UniProtKB-SubCell"/>
</dbReference>
<evidence type="ECO:0000256" key="8">
    <source>
        <dbReference type="SAM" id="Phobius"/>
    </source>
</evidence>
<keyword evidence="3" id="KW-1003">Cell membrane</keyword>
<accession>A0A1G8FGS6</accession>
<gene>
    <name evidence="10" type="ORF">SAMN05421742_11415</name>
</gene>
<feature type="transmembrane region" description="Helical" evidence="8">
    <location>
        <begin position="27"/>
        <end position="47"/>
    </location>
</feature>
<dbReference type="PANTHER" id="PTHR30329">
    <property type="entry name" value="STATOR ELEMENT OF FLAGELLAR MOTOR COMPLEX"/>
    <property type="match status" value="1"/>
</dbReference>
<comment type="similarity">
    <text evidence="2">Belongs to the MotB family.</text>
</comment>
<dbReference type="InterPro" id="IPR025713">
    <property type="entry name" value="MotB-like_N_dom"/>
</dbReference>
<evidence type="ECO:0000256" key="3">
    <source>
        <dbReference type="ARBA" id="ARBA00022475"/>
    </source>
</evidence>
<proteinExistence type="inferred from homology"/>
<dbReference type="Pfam" id="PF13677">
    <property type="entry name" value="MotB_plug"/>
    <property type="match status" value="1"/>
</dbReference>
<evidence type="ECO:0000256" key="5">
    <source>
        <dbReference type="ARBA" id="ARBA00022989"/>
    </source>
</evidence>
<dbReference type="SUPFAM" id="SSF103088">
    <property type="entry name" value="OmpA-like"/>
    <property type="match status" value="1"/>
</dbReference>
<dbReference type="Gene3D" id="3.30.1330.60">
    <property type="entry name" value="OmpA-like domain"/>
    <property type="match status" value="1"/>
</dbReference>
<dbReference type="InterPro" id="IPR006665">
    <property type="entry name" value="OmpA-like"/>
</dbReference>
<sequence length="267" mass="27981">MSSPVERLKAELSAPPPNSPGRGIGGAWMMIFTDLVLLLLTFFVLLFSMSELRQGAFDGLVEALSRRPTPEIPEGLPLPVAERTIPTVDRPIGEDLGYLESVLAQALAEDPRLAGARLEPREGTLVLTLPADLLFPPNGATLSDPARRAVGDLASGVLANLDNRLAVSGHAAPPRPTGVGALPGEDPGAAPRIAADDPWALSLARATAVARALGAAGYPAPLSVLAHGDSRFADLADLPPLLRRRFAARVDLMILPQATETQGTLAR</sequence>
<feature type="domain" description="OmpA-like" evidence="9">
    <location>
        <begin position="122"/>
        <end position="258"/>
    </location>
</feature>
<keyword evidence="6 7" id="KW-0472">Membrane</keyword>